<evidence type="ECO:0000313" key="3">
    <source>
        <dbReference type="Proteomes" id="UP001457282"/>
    </source>
</evidence>
<dbReference type="InterPro" id="IPR050796">
    <property type="entry name" value="SCF_F-box_component"/>
</dbReference>
<dbReference type="PANTHER" id="PTHR31672:SF12">
    <property type="entry name" value="F-BOX DOMAIN-CONTAINING PROTEIN"/>
    <property type="match status" value="1"/>
</dbReference>
<dbReference type="InterPro" id="IPR001810">
    <property type="entry name" value="F-box_dom"/>
</dbReference>
<dbReference type="InterPro" id="IPR005174">
    <property type="entry name" value="KIB1-4_b-propeller"/>
</dbReference>
<dbReference type="AlphaFoldDB" id="A0AAW1W7D8"/>
<dbReference type="Pfam" id="PF00646">
    <property type="entry name" value="F-box"/>
    <property type="match status" value="1"/>
</dbReference>
<dbReference type="SMART" id="SM00256">
    <property type="entry name" value="FBOX"/>
    <property type="match status" value="1"/>
</dbReference>
<dbReference type="FunFam" id="1.20.1280.50:FF:000040">
    <property type="entry name" value="protein UNUSUAL FLORAL ORGANS"/>
    <property type="match status" value="1"/>
</dbReference>
<dbReference type="Proteomes" id="UP001457282">
    <property type="component" value="Unassembled WGS sequence"/>
</dbReference>
<dbReference type="SUPFAM" id="SSF81383">
    <property type="entry name" value="F-box domain"/>
    <property type="match status" value="1"/>
</dbReference>
<dbReference type="InterPro" id="IPR011043">
    <property type="entry name" value="Gal_Oxase/kelch_b-propeller"/>
</dbReference>
<dbReference type="PANTHER" id="PTHR31672">
    <property type="entry name" value="BNACNNG10540D PROTEIN"/>
    <property type="match status" value="1"/>
</dbReference>
<keyword evidence="3" id="KW-1185">Reference proteome</keyword>
<dbReference type="EMBL" id="JBEDUW010000006">
    <property type="protein sequence ID" value="KAK9919915.1"/>
    <property type="molecule type" value="Genomic_DNA"/>
</dbReference>
<feature type="domain" description="F-box" evidence="1">
    <location>
        <begin position="35"/>
        <end position="84"/>
    </location>
</feature>
<dbReference type="Pfam" id="PF03478">
    <property type="entry name" value="Beta-prop_KIB1-4"/>
    <property type="match status" value="1"/>
</dbReference>
<protein>
    <recommendedName>
        <fullName evidence="1">F-box domain-containing protein</fullName>
    </recommendedName>
</protein>
<evidence type="ECO:0000259" key="1">
    <source>
        <dbReference type="PROSITE" id="PS50181"/>
    </source>
</evidence>
<dbReference type="Gene3D" id="1.20.1280.50">
    <property type="match status" value="1"/>
</dbReference>
<dbReference type="Gene3D" id="2.120.10.80">
    <property type="entry name" value="Kelch-type beta propeller"/>
    <property type="match status" value="1"/>
</dbReference>
<accession>A0AAW1W7D8</accession>
<dbReference type="SUPFAM" id="SSF50965">
    <property type="entry name" value="Galactose oxidase, central domain"/>
    <property type="match status" value="1"/>
</dbReference>
<dbReference type="PROSITE" id="PS50181">
    <property type="entry name" value="FBOX"/>
    <property type="match status" value="1"/>
</dbReference>
<organism evidence="2 3">
    <name type="scientific">Rubus argutus</name>
    <name type="common">Southern blackberry</name>
    <dbReference type="NCBI Taxonomy" id="59490"/>
    <lineage>
        <taxon>Eukaryota</taxon>
        <taxon>Viridiplantae</taxon>
        <taxon>Streptophyta</taxon>
        <taxon>Embryophyta</taxon>
        <taxon>Tracheophyta</taxon>
        <taxon>Spermatophyta</taxon>
        <taxon>Magnoliopsida</taxon>
        <taxon>eudicotyledons</taxon>
        <taxon>Gunneridae</taxon>
        <taxon>Pentapetalae</taxon>
        <taxon>rosids</taxon>
        <taxon>fabids</taxon>
        <taxon>Rosales</taxon>
        <taxon>Rosaceae</taxon>
        <taxon>Rosoideae</taxon>
        <taxon>Rosoideae incertae sedis</taxon>
        <taxon>Rubus</taxon>
    </lineage>
</organism>
<comment type="caution">
    <text evidence="2">The sequence shown here is derived from an EMBL/GenBank/DDBJ whole genome shotgun (WGS) entry which is preliminary data.</text>
</comment>
<name>A0AAW1W7D8_RUBAR</name>
<dbReference type="InterPro" id="IPR036047">
    <property type="entry name" value="F-box-like_dom_sf"/>
</dbReference>
<dbReference type="InterPro" id="IPR015915">
    <property type="entry name" value="Kelch-typ_b-propeller"/>
</dbReference>
<proteinExistence type="predicted"/>
<reference evidence="2 3" key="1">
    <citation type="journal article" date="2023" name="G3 (Bethesda)">
        <title>A chromosome-length genome assembly and annotation of blackberry (Rubus argutus, cv. 'Hillquist').</title>
        <authorList>
            <person name="Bruna T."/>
            <person name="Aryal R."/>
            <person name="Dudchenko O."/>
            <person name="Sargent D.J."/>
            <person name="Mead D."/>
            <person name="Buti M."/>
            <person name="Cavallini A."/>
            <person name="Hytonen T."/>
            <person name="Andres J."/>
            <person name="Pham M."/>
            <person name="Weisz D."/>
            <person name="Mascagni F."/>
            <person name="Usai G."/>
            <person name="Natali L."/>
            <person name="Bassil N."/>
            <person name="Fernandez G.E."/>
            <person name="Lomsadze A."/>
            <person name="Armour M."/>
            <person name="Olukolu B."/>
            <person name="Poorten T."/>
            <person name="Britton C."/>
            <person name="Davik J."/>
            <person name="Ashrafi H."/>
            <person name="Aiden E.L."/>
            <person name="Borodovsky M."/>
            <person name="Worthington M."/>
        </authorList>
    </citation>
    <scope>NUCLEOTIDE SEQUENCE [LARGE SCALE GENOMIC DNA]</scope>
    <source>
        <strain evidence="2">PI 553951</strain>
    </source>
</reference>
<gene>
    <name evidence="2" type="ORF">M0R45_028489</name>
</gene>
<evidence type="ECO:0000313" key="2">
    <source>
        <dbReference type="EMBL" id="KAK9919915.1"/>
    </source>
</evidence>
<sequence>MDPNFHHLSELPLPLSFNTFTASSSSRPSDPWMDPGIWRKLPSLLLDRVIAFLPPPAFFRARCVCKRWNSLLFTSTFLEIYLQISPSRHHWFLFFKPKSQIIDNNIRAEGYLFDPYELAWYRLSFPLVPPSGFTPYASSGGLVCWVSDNPAPKTLLISNPLSGTLNQLPPTQTSRYQPSIGFTVTPTSIDITLAGDDLINNALAVKNSTAERFHVDGTGCFLPLWEITSSLPRLCNFESAGRMVHVNGRLYAMSYHPFSVSAYDVATSSWWEIQPPMKRYLRSPILVESGTGKLLLVAAIEKRTLIVPKSLRIWSLQGDGATWVEMDRMPQLIYDPFRAEMEQFGNEFHCVGHGEFIVFMVPEMGHLGVLFDVFSKRWRCIPPCPYVGMAGLDRGFAYEPRLSTPVTSLLNYQFSAAPFQA</sequence>